<feature type="repeat" description="ANK" evidence="3">
    <location>
        <begin position="70"/>
        <end position="102"/>
    </location>
</feature>
<evidence type="ECO:0000313" key="4">
    <source>
        <dbReference type="Ensembl" id="ENSEBUP00000025058.1"/>
    </source>
</evidence>
<dbReference type="InterPro" id="IPR002110">
    <property type="entry name" value="Ankyrin_rpt"/>
</dbReference>
<accession>A0A8C4R468</accession>
<dbReference type="Ensembl" id="ENSEBUT00000025634.1">
    <property type="protein sequence ID" value="ENSEBUP00000025058.1"/>
    <property type="gene ID" value="ENSEBUG00000015461.1"/>
</dbReference>
<reference evidence="4" key="1">
    <citation type="submission" date="2025-05" db="UniProtKB">
        <authorList>
            <consortium name="Ensembl"/>
        </authorList>
    </citation>
    <scope>IDENTIFICATION</scope>
</reference>
<protein>
    <submittedName>
        <fullName evidence="4">Cyclin-dependent kinase inhibitor 2A/B (p15, inhibits CDK4)</fullName>
    </submittedName>
</protein>
<evidence type="ECO:0000256" key="1">
    <source>
        <dbReference type="ARBA" id="ARBA00022737"/>
    </source>
</evidence>
<evidence type="ECO:0000313" key="5">
    <source>
        <dbReference type="Proteomes" id="UP000694388"/>
    </source>
</evidence>
<evidence type="ECO:0000256" key="3">
    <source>
        <dbReference type="PROSITE-ProRule" id="PRU00023"/>
    </source>
</evidence>
<dbReference type="PROSITE" id="PS50297">
    <property type="entry name" value="ANK_REP_REGION"/>
    <property type="match status" value="1"/>
</dbReference>
<dbReference type="InterPro" id="IPR050776">
    <property type="entry name" value="Ank_Repeat/CDKN_Inhibitor"/>
</dbReference>
<organism evidence="4 5">
    <name type="scientific">Eptatretus burgeri</name>
    <name type="common">Inshore hagfish</name>
    <dbReference type="NCBI Taxonomy" id="7764"/>
    <lineage>
        <taxon>Eukaryota</taxon>
        <taxon>Metazoa</taxon>
        <taxon>Chordata</taxon>
        <taxon>Craniata</taxon>
        <taxon>Vertebrata</taxon>
        <taxon>Cyclostomata</taxon>
        <taxon>Myxini</taxon>
        <taxon>Myxiniformes</taxon>
        <taxon>Myxinidae</taxon>
        <taxon>Eptatretinae</taxon>
        <taxon>Eptatretus</taxon>
    </lineage>
</organism>
<dbReference type="SUPFAM" id="SSF48403">
    <property type="entry name" value="Ankyrin repeat"/>
    <property type="match status" value="1"/>
</dbReference>
<name>A0A8C4R468_EPTBU</name>
<evidence type="ECO:0000256" key="2">
    <source>
        <dbReference type="ARBA" id="ARBA00023043"/>
    </source>
</evidence>
<dbReference type="PANTHER" id="PTHR24201">
    <property type="entry name" value="ANK_REP_REGION DOMAIN-CONTAINING PROTEIN"/>
    <property type="match status" value="1"/>
</dbReference>
<keyword evidence="2 3" id="KW-0040">ANK repeat</keyword>
<dbReference type="SMART" id="SM00248">
    <property type="entry name" value="ANK"/>
    <property type="match status" value="3"/>
</dbReference>
<dbReference type="PROSITE" id="PS50088">
    <property type="entry name" value="ANK_REPEAT"/>
    <property type="match status" value="1"/>
</dbReference>
<dbReference type="Ensembl" id="ENSEBUT00000025624.1">
    <property type="protein sequence ID" value="ENSEBUP00000025048.1"/>
    <property type="gene ID" value="ENSEBUG00000015461.1"/>
</dbReference>
<sequence length="159" mass="17130">MDRSAIDVLSSASAVGNRNVVALMLQAGVDPNGRNRFGRTPLQVMQLGSTEVARLLLEAGAQPNVRDPSCGLTPAHDAAREGFADTLRLLAQAGAQLDTTDNLGRTPADLANAADQWEALQVIAEFESGRSEAEAEVEKSEINGWSWWITYVVLSLRRI</sequence>
<dbReference type="AlphaFoldDB" id="A0A8C4R468"/>
<dbReference type="InterPro" id="IPR036770">
    <property type="entry name" value="Ankyrin_rpt-contain_sf"/>
</dbReference>
<proteinExistence type="predicted"/>
<dbReference type="Gene3D" id="1.25.40.20">
    <property type="entry name" value="Ankyrin repeat-containing domain"/>
    <property type="match status" value="1"/>
</dbReference>
<dbReference type="OMA" id="PNRYGRS"/>
<dbReference type="GeneTree" id="ENSGT00940000159801"/>
<dbReference type="GO" id="GO:0005634">
    <property type="term" value="C:nucleus"/>
    <property type="evidence" value="ECO:0007669"/>
    <property type="project" value="TreeGrafter"/>
</dbReference>
<dbReference type="Pfam" id="PF12796">
    <property type="entry name" value="Ank_2"/>
    <property type="match status" value="1"/>
</dbReference>
<dbReference type="Proteomes" id="UP000694388">
    <property type="component" value="Unplaced"/>
</dbReference>
<keyword evidence="5" id="KW-1185">Reference proteome</keyword>
<dbReference type="PANTHER" id="PTHR24201:SF14">
    <property type="entry name" value="CYCLIN-DEPENDENT KINASE 4 INHIBITOR C-LIKE"/>
    <property type="match status" value="1"/>
</dbReference>
<keyword evidence="1" id="KW-0677">Repeat</keyword>